<evidence type="ECO:0000313" key="1">
    <source>
        <dbReference type="EMBL" id="QDI74043.1"/>
    </source>
</evidence>
<evidence type="ECO:0000313" key="2">
    <source>
        <dbReference type="Proteomes" id="UP000320887"/>
    </source>
</evidence>
<reference evidence="1 2" key="1">
    <citation type="submission" date="2019-02" db="EMBL/GenBank/DDBJ databases">
        <title>Spindle-shaped viruses infect a marine ammonia-oxidizing thaumarchaeon.</title>
        <authorList>
            <person name="Kim J.-G."/>
            <person name="Kim S.-J."/>
            <person name="Rhee S.-K."/>
        </authorList>
    </citation>
    <scope>NUCLEOTIDE SEQUENCE [LARGE SCALE GENOMIC DNA]</scope>
    <source>
        <strain evidence="1">NSV4</strain>
    </source>
</reference>
<organism evidence="1 2">
    <name type="scientific">Nitrosopumilus spindle-shaped virus</name>
    <dbReference type="NCBI Taxonomy" id="2508184"/>
    <lineage>
        <taxon>Viruses</taxon>
        <taxon>Viruses incertae sedis</taxon>
        <taxon>Thaspiviridae</taxon>
        <taxon>Nitmarvirus</taxon>
        <taxon>Nitmarvirus maris</taxon>
        <taxon>Nitmarvirus NSV1</taxon>
    </lineage>
</organism>
<name>A0A514K335_9VIRU</name>
<proteinExistence type="predicted"/>
<dbReference type="EMBL" id="MK570056">
    <property type="protein sequence ID" value="QDI74043.1"/>
    <property type="molecule type" value="Genomic_DNA"/>
</dbReference>
<accession>A0A514K335</accession>
<protein>
    <submittedName>
        <fullName evidence="1">Uncharacterized protein</fullName>
    </submittedName>
</protein>
<dbReference type="Proteomes" id="UP000320887">
    <property type="component" value="Segment"/>
</dbReference>
<sequence>MPSLESIKPEYAPSLKVGDKLEITSFSVQTIEYQNKDTEVATIQTKNLGERSTFSEVIIDILRNSEGKFSEEDPLVCEVTQPNGKRYLTLK</sequence>